<evidence type="ECO:0000256" key="3">
    <source>
        <dbReference type="ARBA" id="ARBA00022553"/>
    </source>
</evidence>
<evidence type="ECO:0000256" key="7">
    <source>
        <dbReference type="ARBA" id="ARBA00022840"/>
    </source>
</evidence>
<dbReference type="KEGG" id="sbat:G4Z16_13725"/>
<feature type="transmembrane region" description="Helical" evidence="9">
    <location>
        <begin position="17"/>
        <end position="36"/>
    </location>
</feature>
<dbReference type="Gene3D" id="1.20.5.1930">
    <property type="match status" value="1"/>
</dbReference>
<dbReference type="InterPro" id="IPR011712">
    <property type="entry name" value="Sig_transdc_His_kin_sub3_dim/P"/>
</dbReference>
<gene>
    <name evidence="12" type="ORF">G4Z16_13725</name>
</gene>
<evidence type="ECO:0000256" key="9">
    <source>
        <dbReference type="SAM" id="Phobius"/>
    </source>
</evidence>
<evidence type="ECO:0000256" key="8">
    <source>
        <dbReference type="ARBA" id="ARBA00023012"/>
    </source>
</evidence>
<evidence type="ECO:0000256" key="1">
    <source>
        <dbReference type="ARBA" id="ARBA00000085"/>
    </source>
</evidence>
<protein>
    <recommendedName>
        <fullName evidence="2">histidine kinase</fullName>
        <ecNumber evidence="2">2.7.13.3</ecNumber>
    </recommendedName>
</protein>
<feature type="transmembrane region" description="Helical" evidence="9">
    <location>
        <begin position="119"/>
        <end position="141"/>
    </location>
</feature>
<evidence type="ECO:0000256" key="6">
    <source>
        <dbReference type="ARBA" id="ARBA00022777"/>
    </source>
</evidence>
<keyword evidence="8" id="KW-0902">Two-component regulatory system</keyword>
<evidence type="ECO:0000259" key="10">
    <source>
        <dbReference type="Pfam" id="PF07730"/>
    </source>
</evidence>
<dbReference type="Pfam" id="PF07730">
    <property type="entry name" value="HisKA_3"/>
    <property type="match status" value="1"/>
</dbReference>
<dbReference type="InterPro" id="IPR050482">
    <property type="entry name" value="Sensor_HK_TwoCompSys"/>
</dbReference>
<evidence type="ECO:0000256" key="5">
    <source>
        <dbReference type="ARBA" id="ARBA00022741"/>
    </source>
</evidence>
<keyword evidence="9" id="KW-0472">Membrane</keyword>
<dbReference type="Gene3D" id="3.30.565.10">
    <property type="entry name" value="Histidine kinase-like ATPase, C-terminal domain"/>
    <property type="match status" value="1"/>
</dbReference>
<sequence length="418" mass="44638">MHIARWSPLNQRALRELGYVLVALPIAVLGFVYAYIATSVGVLLSLTLIGLPWLVIVLRGARGLGSLHRGLVRLLGVAVTTPERVRRAPGVLGWIRSGLSDAVGWRTLAYLFLKGPLGVAEAVVVLLTWGSGIAHLCYPLWWQALWPSSLSIPTPNGDFHFDTWPRAFLASALGAVLLLAAPWVLRALLLVDTALLRYLLGPTASARRIQHLEETRAHAVEDSAQRLRRIEQDLHDGAQVRLVTLAMHLSAAKDRLAVLPTADPALSGLISGAHQNAKDALVELRSLVRGIHPPILDKGLDAALATLAASGSVPVRLRVTLPERSSPAIESIAYFCTAELLANVAKHSQARQAAVTVTEEDGLLRIVVRDDGAGGGRILEGGGLAGLAERLGTVDGRLVIDSPHGGPTVVTVELPLYV</sequence>
<dbReference type="EC" id="2.7.13.3" evidence="2"/>
<feature type="transmembrane region" description="Helical" evidence="9">
    <location>
        <begin position="167"/>
        <end position="189"/>
    </location>
</feature>
<dbReference type="GO" id="GO:0000155">
    <property type="term" value="F:phosphorelay sensor kinase activity"/>
    <property type="evidence" value="ECO:0007669"/>
    <property type="project" value="InterPro"/>
</dbReference>
<dbReference type="GO" id="GO:0005524">
    <property type="term" value="F:ATP binding"/>
    <property type="evidence" value="ECO:0007669"/>
    <property type="project" value="UniProtKB-KW"/>
</dbReference>
<dbReference type="GO" id="GO:0016020">
    <property type="term" value="C:membrane"/>
    <property type="evidence" value="ECO:0007669"/>
    <property type="project" value="InterPro"/>
</dbReference>
<feature type="transmembrane region" description="Helical" evidence="9">
    <location>
        <begin position="42"/>
        <end position="61"/>
    </location>
</feature>
<evidence type="ECO:0000256" key="2">
    <source>
        <dbReference type="ARBA" id="ARBA00012438"/>
    </source>
</evidence>
<keyword evidence="6 12" id="KW-0418">Kinase</keyword>
<dbReference type="InterPro" id="IPR036890">
    <property type="entry name" value="HATPase_C_sf"/>
</dbReference>
<dbReference type="PANTHER" id="PTHR24421">
    <property type="entry name" value="NITRATE/NITRITE SENSOR PROTEIN NARX-RELATED"/>
    <property type="match status" value="1"/>
</dbReference>
<dbReference type="Pfam" id="PF13796">
    <property type="entry name" value="Sensor"/>
    <property type="match status" value="1"/>
</dbReference>
<dbReference type="SUPFAM" id="SSF55874">
    <property type="entry name" value="ATPase domain of HSP90 chaperone/DNA topoisomerase II/histidine kinase"/>
    <property type="match status" value="1"/>
</dbReference>
<proteinExistence type="predicted"/>
<keyword evidence="5" id="KW-0547">Nucleotide-binding</keyword>
<dbReference type="RefSeq" id="WP_197351060.1">
    <property type="nucleotide sequence ID" value="NZ_CP048882.1"/>
</dbReference>
<keyword evidence="7" id="KW-0067">ATP-binding</keyword>
<dbReference type="Proteomes" id="UP000595046">
    <property type="component" value="Chromosome"/>
</dbReference>
<dbReference type="InterPro" id="IPR025828">
    <property type="entry name" value="Put_sensor_dom"/>
</dbReference>
<comment type="catalytic activity">
    <reaction evidence="1">
        <text>ATP + protein L-histidine = ADP + protein N-phospho-L-histidine.</text>
        <dbReference type="EC" id="2.7.13.3"/>
    </reaction>
</comment>
<feature type="domain" description="Putative sensor" evidence="11">
    <location>
        <begin position="19"/>
        <end position="200"/>
    </location>
</feature>
<dbReference type="PANTHER" id="PTHR24421:SF10">
    <property type="entry name" value="NITRATE_NITRITE SENSOR PROTEIN NARQ"/>
    <property type="match status" value="1"/>
</dbReference>
<keyword evidence="9" id="KW-0812">Transmembrane</keyword>
<accession>A0A7T1WS63</accession>
<organism evidence="12 13">
    <name type="scientific">Streptomyces bathyalis</name>
    <dbReference type="NCBI Taxonomy" id="2710756"/>
    <lineage>
        <taxon>Bacteria</taxon>
        <taxon>Bacillati</taxon>
        <taxon>Actinomycetota</taxon>
        <taxon>Actinomycetes</taxon>
        <taxon>Kitasatosporales</taxon>
        <taxon>Streptomycetaceae</taxon>
        <taxon>Streptomyces</taxon>
    </lineage>
</organism>
<keyword evidence="4" id="KW-0808">Transferase</keyword>
<dbReference type="AlphaFoldDB" id="A0A7T1WS63"/>
<feature type="domain" description="Signal transduction histidine kinase subgroup 3 dimerisation and phosphoacceptor" evidence="10">
    <location>
        <begin position="228"/>
        <end position="294"/>
    </location>
</feature>
<dbReference type="EMBL" id="CP048882">
    <property type="protein sequence ID" value="QPP07269.1"/>
    <property type="molecule type" value="Genomic_DNA"/>
</dbReference>
<evidence type="ECO:0000259" key="11">
    <source>
        <dbReference type="Pfam" id="PF13796"/>
    </source>
</evidence>
<keyword evidence="9" id="KW-1133">Transmembrane helix</keyword>
<evidence type="ECO:0000313" key="12">
    <source>
        <dbReference type="EMBL" id="QPP07269.1"/>
    </source>
</evidence>
<dbReference type="GO" id="GO:0046983">
    <property type="term" value="F:protein dimerization activity"/>
    <property type="evidence" value="ECO:0007669"/>
    <property type="project" value="InterPro"/>
</dbReference>
<keyword evidence="13" id="KW-1185">Reference proteome</keyword>
<keyword evidence="3" id="KW-0597">Phosphoprotein</keyword>
<evidence type="ECO:0000256" key="4">
    <source>
        <dbReference type="ARBA" id="ARBA00022679"/>
    </source>
</evidence>
<evidence type="ECO:0000313" key="13">
    <source>
        <dbReference type="Proteomes" id="UP000595046"/>
    </source>
</evidence>
<dbReference type="CDD" id="cd16917">
    <property type="entry name" value="HATPase_UhpB-NarQ-NarX-like"/>
    <property type="match status" value="1"/>
</dbReference>
<name>A0A7T1WS63_9ACTN</name>
<reference evidence="13" key="1">
    <citation type="submission" date="2020-02" db="EMBL/GenBank/DDBJ databases">
        <title>Streptomyces sp. ASO4wet.</title>
        <authorList>
            <person name="Risdian C."/>
            <person name="Landwehr W."/>
            <person name="Schupp P."/>
            <person name="Wink J."/>
        </authorList>
    </citation>
    <scope>NUCLEOTIDE SEQUENCE [LARGE SCALE GENOMIC DNA]</scope>
    <source>
        <strain evidence="13">ASO4wet</strain>
    </source>
</reference>